<proteinExistence type="predicted"/>
<dbReference type="HOGENOM" id="CLU_1341117_0_0_9"/>
<dbReference type="AlphaFoldDB" id="C0CRZ7"/>
<dbReference type="RefSeq" id="WP_005952211.1">
    <property type="nucleotide sequence ID" value="NZ_CP136423.1"/>
</dbReference>
<dbReference type="Pfam" id="PF25198">
    <property type="entry name" value="Spore_GerAC_N"/>
    <property type="match status" value="1"/>
</dbReference>
<evidence type="ECO:0000259" key="1">
    <source>
        <dbReference type="Pfam" id="PF25198"/>
    </source>
</evidence>
<reference evidence="2 3" key="1">
    <citation type="submission" date="2009-01" db="EMBL/GenBank/DDBJ databases">
        <authorList>
            <person name="Fulton L."/>
            <person name="Clifton S."/>
            <person name="Fulton B."/>
            <person name="Xu J."/>
            <person name="Minx P."/>
            <person name="Pepin K.H."/>
            <person name="Johnson M."/>
            <person name="Bhonagiri V."/>
            <person name="Nash W.E."/>
            <person name="Mardis E.R."/>
            <person name="Wilson R.K."/>
        </authorList>
    </citation>
    <scope>NUCLEOTIDE SEQUENCE [LARGE SCALE GENOMIC DNA]</scope>
    <source>
        <strain evidence="3">DSM 10507 / JCM 14656 / S5a33</strain>
    </source>
</reference>
<dbReference type="PANTHER" id="PTHR35789">
    <property type="entry name" value="SPORE GERMINATION PROTEIN B3"/>
    <property type="match status" value="1"/>
</dbReference>
<dbReference type="PATRIC" id="fig|476272.21.peg.343"/>
<reference evidence="2 3" key="2">
    <citation type="submission" date="2009-02" db="EMBL/GenBank/DDBJ databases">
        <title>Draft genome sequence of Blautia hydrogenotrophica DSM 10507 (Ruminococcus hydrogenotrophicus DSM 10507).</title>
        <authorList>
            <person name="Sudarsanam P."/>
            <person name="Ley R."/>
            <person name="Guruge J."/>
            <person name="Turnbaugh P.J."/>
            <person name="Mahowald M."/>
            <person name="Liep D."/>
            <person name="Gordon J."/>
        </authorList>
    </citation>
    <scope>NUCLEOTIDE SEQUENCE [LARGE SCALE GENOMIC DNA]</scope>
    <source>
        <strain evidence="3">DSM 10507 / JCM 14656 / S5a33</strain>
    </source>
</reference>
<dbReference type="InterPro" id="IPR008844">
    <property type="entry name" value="Spore_GerAC-like"/>
</dbReference>
<dbReference type="EMBL" id="ACBZ01000195">
    <property type="protein sequence ID" value="EEG47450.1"/>
    <property type="molecule type" value="Genomic_DNA"/>
</dbReference>
<protein>
    <recommendedName>
        <fullName evidence="1">Spore germination protein N-terminal domain-containing protein</fullName>
    </recommendedName>
</protein>
<accession>C0CRZ7</accession>
<name>C0CRZ7_BLAHS</name>
<feature type="domain" description="Spore germination protein N-terminal" evidence="1">
    <location>
        <begin position="24"/>
        <end position="192"/>
    </location>
</feature>
<dbReference type="GO" id="GO:0009847">
    <property type="term" value="P:spore germination"/>
    <property type="evidence" value="ECO:0007669"/>
    <property type="project" value="InterPro"/>
</dbReference>
<dbReference type="Proteomes" id="UP000003100">
    <property type="component" value="Unassembled WGS sequence"/>
</dbReference>
<sequence length="204" mass="23482">MKRWIACILLFCVVFQLCGCSGIEPEKRRYPLAMGVDWADGQFQVYYAMPDLPASTGQDKKEEGGDTSVLSFQGKSFREIQKQYEWSQDKYLDMGHLEVLVLGPGLLEGRHWETFLEFMKKSPLVGEDMYVFEGENVDNLMNLNQSLGTSLGQYLTGIYENRPEGRKKSGVTLKEVYYYWYEKSKLPKLPALRDENGKILVDFV</sequence>
<evidence type="ECO:0000313" key="2">
    <source>
        <dbReference type="EMBL" id="EEG47450.1"/>
    </source>
</evidence>
<gene>
    <name evidence="2" type="ORF">RUMHYD_03663</name>
</gene>
<dbReference type="GeneID" id="86823425"/>
<dbReference type="eggNOG" id="ENOG5030HYI">
    <property type="taxonomic scope" value="Bacteria"/>
</dbReference>
<dbReference type="PANTHER" id="PTHR35789:SF1">
    <property type="entry name" value="SPORE GERMINATION PROTEIN B3"/>
    <property type="match status" value="1"/>
</dbReference>
<organism evidence="2 3">
    <name type="scientific">Blautia hydrogenotrophica (strain DSM 10507 / JCM 14656 / S5a33)</name>
    <name type="common">Ruminococcus hydrogenotrophicus</name>
    <dbReference type="NCBI Taxonomy" id="476272"/>
    <lineage>
        <taxon>Bacteria</taxon>
        <taxon>Bacillati</taxon>
        <taxon>Bacillota</taxon>
        <taxon>Clostridia</taxon>
        <taxon>Lachnospirales</taxon>
        <taxon>Lachnospiraceae</taxon>
        <taxon>Blautia</taxon>
    </lineage>
</organism>
<dbReference type="InterPro" id="IPR057336">
    <property type="entry name" value="GerAC_N"/>
</dbReference>
<evidence type="ECO:0000313" key="3">
    <source>
        <dbReference type="Proteomes" id="UP000003100"/>
    </source>
</evidence>
<dbReference type="GO" id="GO:0016020">
    <property type="term" value="C:membrane"/>
    <property type="evidence" value="ECO:0007669"/>
    <property type="project" value="InterPro"/>
</dbReference>
<keyword evidence="3" id="KW-1185">Reference proteome</keyword>
<comment type="caution">
    <text evidence="2">The sequence shown here is derived from an EMBL/GenBank/DDBJ whole genome shotgun (WGS) entry which is preliminary data.</text>
</comment>